<proteinExistence type="predicted"/>
<organism evidence="1 2">
    <name type="scientific">Plasmodium fragile</name>
    <dbReference type="NCBI Taxonomy" id="5857"/>
    <lineage>
        <taxon>Eukaryota</taxon>
        <taxon>Sar</taxon>
        <taxon>Alveolata</taxon>
        <taxon>Apicomplexa</taxon>
        <taxon>Aconoidasida</taxon>
        <taxon>Haemosporida</taxon>
        <taxon>Plasmodiidae</taxon>
        <taxon>Plasmodium</taxon>
        <taxon>Plasmodium (Plasmodium)</taxon>
    </lineage>
</organism>
<gene>
    <name evidence="1" type="ORF">AK88_03358</name>
</gene>
<dbReference type="EMBL" id="KQ001682">
    <property type="protein sequence ID" value="KJP86959.1"/>
    <property type="molecule type" value="Genomic_DNA"/>
</dbReference>
<dbReference type="VEuPathDB" id="PlasmoDB:AK88_03358"/>
<reference evidence="1 2" key="1">
    <citation type="submission" date="2014-03" db="EMBL/GenBank/DDBJ databases">
        <title>The Genome Sequence of Plasmodium fragile nilgiri.</title>
        <authorList>
            <consortium name="The Broad Institute Genomics Platform"/>
            <consortium name="The Broad Institute Genome Sequencing Center for Infectious Disease"/>
            <person name="Neafsey D."/>
            <person name="Duraisingh M."/>
            <person name="Young S.K."/>
            <person name="Zeng Q."/>
            <person name="Gargeya S."/>
            <person name="Abouelleil A."/>
            <person name="Alvarado L."/>
            <person name="Chapman S.B."/>
            <person name="Gainer-Dewar J."/>
            <person name="Goldberg J."/>
            <person name="Griggs A."/>
            <person name="Gujja S."/>
            <person name="Hansen M."/>
            <person name="Howarth C."/>
            <person name="Imamovic A."/>
            <person name="Larimer J."/>
            <person name="Pearson M."/>
            <person name="Poon T.W."/>
            <person name="Priest M."/>
            <person name="Roberts A."/>
            <person name="Saif S."/>
            <person name="Shea T."/>
            <person name="Sykes S."/>
            <person name="Wortman J."/>
            <person name="Nusbaum C."/>
            <person name="Birren B."/>
        </authorList>
    </citation>
    <scope>NUCLEOTIDE SEQUENCE [LARGE SCALE GENOMIC DNA]</scope>
    <source>
        <strain evidence="2">nilgiri</strain>
    </source>
</reference>
<dbReference type="RefSeq" id="XP_012336398.1">
    <property type="nucleotide sequence ID" value="XM_012480975.1"/>
</dbReference>
<name>A0A0D9QIU8_PLAFR</name>
<dbReference type="Proteomes" id="UP000054561">
    <property type="component" value="Unassembled WGS sequence"/>
</dbReference>
<dbReference type="AlphaFoldDB" id="A0A0D9QIU8"/>
<dbReference type="GeneID" id="24268672"/>
<evidence type="ECO:0000313" key="2">
    <source>
        <dbReference type="Proteomes" id="UP000054561"/>
    </source>
</evidence>
<sequence>MLKLRNDYILLDFYLKYFFYIYMFQFYNLSISQCCTTCYINIENNINYANYINYNLVKFTFFVKDKRTKRKAEKYCKENMKTKYFMNKYKSFTILRFLLSQRKLVFYHNKVNMHGRICYFKIIIKDF</sequence>
<evidence type="ECO:0000313" key="1">
    <source>
        <dbReference type="EMBL" id="KJP86959.1"/>
    </source>
</evidence>
<accession>A0A0D9QIU8</accession>
<protein>
    <submittedName>
        <fullName evidence="1">Uncharacterized protein</fullName>
    </submittedName>
</protein>
<keyword evidence="2" id="KW-1185">Reference proteome</keyword>